<organism evidence="2 3">
    <name type="scientific">Caldicellulosiruptor morganii</name>
    <dbReference type="NCBI Taxonomy" id="1387555"/>
    <lineage>
        <taxon>Bacteria</taxon>
        <taxon>Bacillati</taxon>
        <taxon>Bacillota</taxon>
        <taxon>Bacillota incertae sedis</taxon>
        <taxon>Caldicellulosiruptorales</taxon>
        <taxon>Caldicellulosiruptoraceae</taxon>
        <taxon>Caldicellulosiruptor</taxon>
    </lineage>
</organism>
<gene>
    <name evidence="2" type="ORF">OTK00_001139</name>
</gene>
<proteinExistence type="predicted"/>
<feature type="coiled-coil region" evidence="1">
    <location>
        <begin position="19"/>
        <end position="64"/>
    </location>
</feature>
<reference evidence="2" key="1">
    <citation type="submission" date="2022-12" db="EMBL/GenBank/DDBJ databases">
        <authorList>
            <person name="Bing R.G."/>
            <person name="Willard D.J."/>
            <person name="Manesh M.J.H."/>
            <person name="Laemthong T."/>
            <person name="Crosby J.R."/>
            <person name="Kelly R.M."/>
        </authorList>
    </citation>
    <scope>NUCLEOTIDE SEQUENCE</scope>
    <source>
        <strain evidence="2">DSM 8990</strain>
    </source>
</reference>
<evidence type="ECO:0000313" key="2">
    <source>
        <dbReference type="EMBL" id="WAM34882.1"/>
    </source>
</evidence>
<dbReference type="RefSeq" id="WP_045169429.1">
    <property type="nucleotide sequence ID" value="NZ_CP113865.1"/>
</dbReference>
<protein>
    <submittedName>
        <fullName evidence="2">Uncharacterized protein</fullName>
    </submittedName>
</protein>
<feature type="coiled-coil region" evidence="1">
    <location>
        <begin position="89"/>
        <end position="145"/>
    </location>
</feature>
<dbReference type="EMBL" id="CP113865">
    <property type="protein sequence ID" value="WAM34882.1"/>
    <property type="molecule type" value="Genomic_DNA"/>
</dbReference>
<accession>A0ABY7BR89</accession>
<keyword evidence="1" id="KW-0175">Coiled coil</keyword>
<name>A0ABY7BR89_9FIRM</name>
<sequence>MILPTSFFGYSKAEVRTYIERLNEDFENRFNRLEKQEELLMAENERIKREIERLNHQLSVINIKDISCYQKFIDEYFFSEWEKYYLQKALEIESEYSKSLEELEKIRDNIFNNISYIKKQKEKLLKKLKDTLNEVENLLTNEDDVPHRKLQKDFYVDGNLILPAGIVVNHEVIESMKEKGILIEFLKHLAKEDEDI</sequence>
<dbReference type="Proteomes" id="UP001164909">
    <property type="component" value="Chromosome"/>
</dbReference>
<keyword evidence="3" id="KW-1185">Reference proteome</keyword>
<evidence type="ECO:0000256" key="1">
    <source>
        <dbReference type="SAM" id="Coils"/>
    </source>
</evidence>
<evidence type="ECO:0000313" key="3">
    <source>
        <dbReference type="Proteomes" id="UP001164909"/>
    </source>
</evidence>